<dbReference type="PROSITE" id="PS50240">
    <property type="entry name" value="TRYPSIN_DOM"/>
    <property type="match status" value="1"/>
</dbReference>
<sequence length="54" mass="5956">MIIKLDGRRIVGGVLAAENSWGWQVSLHWKSKHVCGGAIISSHWVITAAHCFVE</sequence>
<keyword evidence="4" id="KW-1185">Reference proteome</keyword>
<dbReference type="InterPro" id="IPR018114">
    <property type="entry name" value="TRYPSIN_HIS"/>
</dbReference>
<dbReference type="InterPro" id="IPR043504">
    <property type="entry name" value="Peptidase_S1_PA_chymotrypsin"/>
</dbReference>
<dbReference type="PANTHER" id="PTHR24252">
    <property type="entry name" value="ACROSIN-RELATED"/>
    <property type="match status" value="1"/>
</dbReference>
<dbReference type="Proteomes" id="UP000694680">
    <property type="component" value="Chromosome 16"/>
</dbReference>
<dbReference type="GO" id="GO:0006508">
    <property type="term" value="P:proteolysis"/>
    <property type="evidence" value="ECO:0007669"/>
    <property type="project" value="InterPro"/>
</dbReference>
<dbReference type="InterPro" id="IPR001254">
    <property type="entry name" value="Trypsin_dom"/>
</dbReference>
<dbReference type="PANTHER" id="PTHR24252:SF7">
    <property type="entry name" value="HYALIN"/>
    <property type="match status" value="1"/>
</dbReference>
<dbReference type="Gene3D" id="2.40.10.10">
    <property type="entry name" value="Trypsin-like serine proteases"/>
    <property type="match status" value="1"/>
</dbReference>
<dbReference type="Ensembl" id="ENSGWIT00000040032.1">
    <property type="protein sequence ID" value="ENSGWIP00000036742.1"/>
    <property type="gene ID" value="ENSGWIG00000018903.1"/>
</dbReference>
<accession>A0A8C5GWY6</accession>
<reference evidence="3" key="2">
    <citation type="submission" date="2025-08" db="UniProtKB">
        <authorList>
            <consortium name="Ensembl"/>
        </authorList>
    </citation>
    <scope>IDENTIFICATION</scope>
</reference>
<evidence type="ECO:0000259" key="2">
    <source>
        <dbReference type="PROSITE" id="PS50240"/>
    </source>
</evidence>
<dbReference type="PROSITE" id="PS00134">
    <property type="entry name" value="TRYPSIN_HIS"/>
    <property type="match status" value="1"/>
</dbReference>
<name>A0A8C5GWY6_GOUWI</name>
<evidence type="ECO:0000313" key="3">
    <source>
        <dbReference type="Ensembl" id="ENSGWIP00000036742.1"/>
    </source>
</evidence>
<dbReference type="Pfam" id="PF00089">
    <property type="entry name" value="Trypsin"/>
    <property type="match status" value="1"/>
</dbReference>
<proteinExistence type="predicted"/>
<organism evidence="3 4">
    <name type="scientific">Gouania willdenowi</name>
    <name type="common">Blunt-snouted clingfish</name>
    <name type="synonym">Lepadogaster willdenowi</name>
    <dbReference type="NCBI Taxonomy" id="441366"/>
    <lineage>
        <taxon>Eukaryota</taxon>
        <taxon>Metazoa</taxon>
        <taxon>Chordata</taxon>
        <taxon>Craniata</taxon>
        <taxon>Vertebrata</taxon>
        <taxon>Euteleostomi</taxon>
        <taxon>Actinopterygii</taxon>
        <taxon>Neopterygii</taxon>
        <taxon>Teleostei</taxon>
        <taxon>Neoteleostei</taxon>
        <taxon>Acanthomorphata</taxon>
        <taxon>Ovalentaria</taxon>
        <taxon>Blenniimorphae</taxon>
        <taxon>Blenniiformes</taxon>
        <taxon>Gobiesocoidei</taxon>
        <taxon>Gobiesocidae</taxon>
        <taxon>Gobiesocinae</taxon>
        <taxon>Gouania</taxon>
    </lineage>
</organism>
<evidence type="ECO:0000256" key="1">
    <source>
        <dbReference type="ARBA" id="ARBA00023157"/>
    </source>
</evidence>
<dbReference type="GO" id="GO:0004252">
    <property type="term" value="F:serine-type endopeptidase activity"/>
    <property type="evidence" value="ECO:0007669"/>
    <property type="project" value="InterPro"/>
</dbReference>
<reference evidence="3" key="1">
    <citation type="submission" date="2020-06" db="EMBL/GenBank/DDBJ databases">
        <authorList>
            <consortium name="Wellcome Sanger Institute Data Sharing"/>
        </authorList>
    </citation>
    <scope>NUCLEOTIDE SEQUENCE [LARGE SCALE GENOMIC DNA]</scope>
</reference>
<dbReference type="InterPro" id="IPR009003">
    <property type="entry name" value="Peptidase_S1_PA"/>
</dbReference>
<dbReference type="SUPFAM" id="SSF50494">
    <property type="entry name" value="Trypsin-like serine proteases"/>
    <property type="match status" value="1"/>
</dbReference>
<reference evidence="3" key="3">
    <citation type="submission" date="2025-09" db="UniProtKB">
        <authorList>
            <consortium name="Ensembl"/>
        </authorList>
    </citation>
    <scope>IDENTIFICATION</scope>
</reference>
<keyword evidence="1" id="KW-1015">Disulfide bond</keyword>
<feature type="domain" description="Peptidase S1" evidence="2">
    <location>
        <begin position="10"/>
        <end position="54"/>
    </location>
</feature>
<protein>
    <recommendedName>
        <fullName evidence="2">Peptidase S1 domain-containing protein</fullName>
    </recommendedName>
</protein>
<dbReference type="AlphaFoldDB" id="A0A8C5GWY6"/>
<evidence type="ECO:0000313" key="4">
    <source>
        <dbReference type="Proteomes" id="UP000694680"/>
    </source>
</evidence>